<dbReference type="GO" id="GO:0015891">
    <property type="term" value="P:siderophore transport"/>
    <property type="evidence" value="ECO:0007669"/>
    <property type="project" value="InterPro"/>
</dbReference>
<evidence type="ECO:0000313" key="15">
    <source>
        <dbReference type="EMBL" id="OWJ77121.1"/>
    </source>
</evidence>
<keyword evidence="7 10" id="KW-0472">Membrane</keyword>
<comment type="subcellular location">
    <subcellularLocation>
        <location evidence="1 10">Cell outer membrane</location>
        <topology evidence="1 10">Multi-pass membrane protein</topology>
    </subcellularLocation>
</comment>
<dbReference type="PROSITE" id="PS52016">
    <property type="entry name" value="TONB_DEPENDENT_REC_3"/>
    <property type="match status" value="1"/>
</dbReference>
<dbReference type="InterPro" id="IPR037066">
    <property type="entry name" value="Plug_dom_sf"/>
</dbReference>
<evidence type="ECO:0000313" key="16">
    <source>
        <dbReference type="Proteomes" id="UP000196878"/>
    </source>
</evidence>
<sequence>MDLRSQVTCLLPQGLCMSIFSTNPRRLMLALLSLSTCPAGLLHAQETTLDTVVITGPPTLGFTTPATSGSRLGVSVKDIPASISVVTAVTIAARGQTDVVEAVTQDVPGVTSVAAPVFGSAYALRGFQGNNSVMQLYDGTRLFPGRGNISFPFDSWLVERIEVLHGPASVMHGTGAIGGTIDIQPKRPFAGPIRQEVAALLDSNLRTRLAYDAGGSLNDRLSFRLNAVGDASQGWVDDTDSRNLVLSGALAWEATDEVKVTLSGAHADREPPAYFGTPLRDGTIVESFRDNNFNVSDAENRFRDSWMQLRTEWTPSDTVGVEWVIYGIDSRRIFRNAETYLWDPATDLVTVDEFRRIRQDQSQFGTRANVRFSGDVAGRSNQLLLGFDVNRAKSDFADFAAYAPRFVDPWHPEVGRFPLPDDLVPRYHSTLNQHAVFAEDRLEITDRWAISAGLRYDWFTVEREDHISAANDFSADFEGPGGRLGLTFAPNTATVFYVQMSYATDPVNLPLLDYSASMTDFDMTTGRQFELGVKQSVFEGRGEWSLAVFDIIKRNLLVFDSATFATQQVGRQSSRGVELAGAFQLSDDVKLGGNAAWTRARYDDFTSINWLTFEVEDYSGNVPILVPELSGNLWGSWDFAPGWRANGSVQLIGKSYYDFANTTKRAGYGLVNVGVDYVPDAASVWSLRVTNLLDRVYADYLRTDPSTERAQAFLGQPRTVELAYRRKF</sequence>
<keyword evidence="4 10" id="KW-1134">Transmembrane beta strand</keyword>
<dbReference type="AlphaFoldDB" id="A0A212AAR1"/>
<evidence type="ECO:0000259" key="14">
    <source>
        <dbReference type="Pfam" id="PF07715"/>
    </source>
</evidence>
<evidence type="ECO:0000256" key="7">
    <source>
        <dbReference type="ARBA" id="ARBA00023136"/>
    </source>
</evidence>
<evidence type="ECO:0000256" key="1">
    <source>
        <dbReference type="ARBA" id="ARBA00004571"/>
    </source>
</evidence>
<dbReference type="InterPro" id="IPR012910">
    <property type="entry name" value="Plug_dom"/>
</dbReference>
<dbReference type="GO" id="GO:0038023">
    <property type="term" value="F:signaling receptor activity"/>
    <property type="evidence" value="ECO:0007669"/>
    <property type="project" value="InterPro"/>
</dbReference>
<dbReference type="GO" id="GO:0015344">
    <property type="term" value="F:siderophore uptake transmembrane transporter activity"/>
    <property type="evidence" value="ECO:0007669"/>
    <property type="project" value="TreeGrafter"/>
</dbReference>
<accession>A0A212AAR1</accession>
<evidence type="ECO:0000256" key="12">
    <source>
        <dbReference type="SAM" id="SignalP"/>
    </source>
</evidence>
<feature type="chain" id="PRO_5012803992" evidence="12">
    <location>
        <begin position="45"/>
        <end position="728"/>
    </location>
</feature>
<dbReference type="PANTHER" id="PTHR32552:SF84">
    <property type="entry name" value="TONB-DEPENDENT RECEPTOR-RELATED"/>
    <property type="match status" value="1"/>
</dbReference>
<dbReference type="Pfam" id="PF07715">
    <property type="entry name" value="Plug"/>
    <property type="match status" value="1"/>
</dbReference>
<dbReference type="InterPro" id="IPR039426">
    <property type="entry name" value="TonB-dep_rcpt-like"/>
</dbReference>
<evidence type="ECO:0000256" key="6">
    <source>
        <dbReference type="ARBA" id="ARBA00023077"/>
    </source>
</evidence>
<dbReference type="CDD" id="cd01347">
    <property type="entry name" value="ligand_gated_channel"/>
    <property type="match status" value="1"/>
</dbReference>
<dbReference type="InterPro" id="IPR000531">
    <property type="entry name" value="Beta-barrel_TonB"/>
</dbReference>
<evidence type="ECO:0000256" key="3">
    <source>
        <dbReference type="ARBA" id="ARBA00022448"/>
    </source>
</evidence>
<comment type="similarity">
    <text evidence="2 10 11">Belongs to the TonB-dependent receptor family.</text>
</comment>
<feature type="signal peptide" evidence="12">
    <location>
        <begin position="1"/>
        <end position="44"/>
    </location>
</feature>
<evidence type="ECO:0000256" key="5">
    <source>
        <dbReference type="ARBA" id="ARBA00022692"/>
    </source>
</evidence>
<evidence type="ECO:0000256" key="4">
    <source>
        <dbReference type="ARBA" id="ARBA00022452"/>
    </source>
</evidence>
<dbReference type="Pfam" id="PF00593">
    <property type="entry name" value="TonB_dep_Rec_b-barrel"/>
    <property type="match status" value="1"/>
</dbReference>
<organism evidence="15 16">
    <name type="scientific">Haematobacter genomosp. 1</name>
    <dbReference type="NCBI Taxonomy" id="366618"/>
    <lineage>
        <taxon>Bacteria</taxon>
        <taxon>Pseudomonadati</taxon>
        <taxon>Pseudomonadota</taxon>
        <taxon>Alphaproteobacteria</taxon>
        <taxon>Rhodobacterales</taxon>
        <taxon>Paracoccaceae</taxon>
        <taxon>Haematobacter</taxon>
    </lineage>
</organism>
<comment type="caution">
    <text evidence="15">The sequence shown here is derived from an EMBL/GenBank/DDBJ whole genome shotgun (WGS) entry which is preliminary data.</text>
</comment>
<dbReference type="SUPFAM" id="SSF56935">
    <property type="entry name" value="Porins"/>
    <property type="match status" value="1"/>
</dbReference>
<dbReference type="Gene3D" id="2.170.130.10">
    <property type="entry name" value="TonB-dependent receptor, plug domain"/>
    <property type="match status" value="1"/>
</dbReference>
<evidence type="ECO:0000256" key="2">
    <source>
        <dbReference type="ARBA" id="ARBA00009810"/>
    </source>
</evidence>
<reference evidence="15 16" key="1">
    <citation type="submission" date="2016-12" db="EMBL/GenBank/DDBJ databases">
        <title>Comparison of Traditional DNA-DNA Hybridization with In Silico Genomic Analysis.</title>
        <authorList>
            <person name="Nicholson A.C."/>
            <person name="Humrighouse B.W."/>
            <person name="Graziano J."/>
            <person name="Lasker B."/>
            <person name="Whitney A.M."/>
            <person name="Mcquiston J.R."/>
        </authorList>
    </citation>
    <scope>NUCLEOTIDE SEQUENCE [LARGE SCALE GENOMIC DNA]</scope>
    <source>
        <strain evidence="15 16">H2240</strain>
    </source>
</reference>
<name>A0A212AAR1_9RHOB</name>
<dbReference type="InterPro" id="IPR010105">
    <property type="entry name" value="TonB_sidphr_rcpt"/>
</dbReference>
<dbReference type="Gene3D" id="2.40.170.20">
    <property type="entry name" value="TonB-dependent receptor, beta-barrel domain"/>
    <property type="match status" value="1"/>
</dbReference>
<dbReference type="GO" id="GO:0009279">
    <property type="term" value="C:cell outer membrane"/>
    <property type="evidence" value="ECO:0007669"/>
    <property type="project" value="UniProtKB-SubCell"/>
</dbReference>
<evidence type="ECO:0000256" key="11">
    <source>
        <dbReference type="RuleBase" id="RU003357"/>
    </source>
</evidence>
<dbReference type="PANTHER" id="PTHR32552">
    <property type="entry name" value="FERRICHROME IRON RECEPTOR-RELATED"/>
    <property type="match status" value="1"/>
</dbReference>
<gene>
    <name evidence="15" type="ORF">CDV49_11870</name>
</gene>
<keyword evidence="12" id="KW-0732">Signal</keyword>
<keyword evidence="8 15" id="KW-0675">Receptor</keyword>
<dbReference type="NCBIfam" id="TIGR01783">
    <property type="entry name" value="TonB-siderophor"/>
    <property type="match status" value="1"/>
</dbReference>
<dbReference type="EMBL" id="NIPW01000023">
    <property type="protein sequence ID" value="OWJ77121.1"/>
    <property type="molecule type" value="Genomic_DNA"/>
</dbReference>
<evidence type="ECO:0000256" key="8">
    <source>
        <dbReference type="ARBA" id="ARBA00023170"/>
    </source>
</evidence>
<keyword evidence="3 10" id="KW-0813">Transport</keyword>
<feature type="domain" description="TonB-dependent receptor-like beta-barrel" evidence="13">
    <location>
        <begin position="262"/>
        <end position="692"/>
    </location>
</feature>
<keyword evidence="5 10" id="KW-0812">Transmembrane</keyword>
<evidence type="ECO:0000256" key="10">
    <source>
        <dbReference type="PROSITE-ProRule" id="PRU01360"/>
    </source>
</evidence>
<dbReference type="OrthoDB" id="7313036at2"/>
<proteinExistence type="inferred from homology"/>
<keyword evidence="6 11" id="KW-0798">TonB box</keyword>
<evidence type="ECO:0000259" key="13">
    <source>
        <dbReference type="Pfam" id="PF00593"/>
    </source>
</evidence>
<dbReference type="InterPro" id="IPR036942">
    <property type="entry name" value="Beta-barrel_TonB_sf"/>
</dbReference>
<keyword evidence="16" id="KW-1185">Reference proteome</keyword>
<protein>
    <submittedName>
        <fullName evidence="15">TonB-dependent siderophore receptor</fullName>
    </submittedName>
</protein>
<dbReference type="Proteomes" id="UP000196878">
    <property type="component" value="Unassembled WGS sequence"/>
</dbReference>
<evidence type="ECO:0000256" key="9">
    <source>
        <dbReference type="ARBA" id="ARBA00023237"/>
    </source>
</evidence>
<feature type="domain" description="TonB-dependent receptor plug" evidence="14">
    <location>
        <begin position="76"/>
        <end position="180"/>
    </location>
</feature>
<keyword evidence="9 10" id="KW-0998">Cell outer membrane</keyword>